<evidence type="ECO:0000256" key="1">
    <source>
        <dbReference type="SAM" id="Coils"/>
    </source>
</evidence>
<dbReference type="Proteomes" id="UP001597186">
    <property type="component" value="Unassembled WGS sequence"/>
</dbReference>
<gene>
    <name evidence="3" type="ORF">ACFTOW_17040</name>
</gene>
<dbReference type="PANTHER" id="PTHR30121">
    <property type="entry name" value="UNCHARACTERIZED PROTEIN YJGR-RELATED"/>
    <property type="match status" value="1"/>
</dbReference>
<proteinExistence type="predicted"/>
<name>A0ABW4EJM1_9RHOB</name>
<evidence type="ECO:0000313" key="4">
    <source>
        <dbReference type="Proteomes" id="UP001597186"/>
    </source>
</evidence>
<dbReference type="InterPro" id="IPR051162">
    <property type="entry name" value="T4SS_component"/>
</dbReference>
<dbReference type="Gene3D" id="3.40.50.300">
    <property type="entry name" value="P-loop containing nucleotide triphosphate hydrolases"/>
    <property type="match status" value="2"/>
</dbReference>
<dbReference type="InterPro" id="IPR033186">
    <property type="entry name" value="HerA_C"/>
</dbReference>
<sequence length="529" mass="58285">MVCRVRWQQRGRQGEQRYLYRWGGEDYAEKQYLSLGYANRHGLIAGATGTGKTVTLQILAEGFSAAGVPVILSDVKGDLSGLAVSGDPGGKLHQPFTERNARIGFDTFDYDRFPVTFWDLFGQQGHPVRTTVAEMGPLLLSRLLELSEAQEGILNIAFRLADEQGMPLLDLKDLQALLVWVGQSRADLSLRYGNISVQSVGAIQRRLLVLENQGGADFFGEPALDLADLMRFDAEGRGMINILAADRLMHSPRLYATFLLWLLSELFESLPEVGDPEKPKLVFFFDEAHLLFDDAPKALVDKVEQVARLIRSKGVGVYFVTQNPADVPEDVLGQLGNRVQHALRAFTARDRRALRLAAETYRDNPRFDTEQAILQVGVGEAVTSMLQKKGVPGVVERTLIRPPSSQLGPITGAQRRAVIDGSGLGGKYDLRIDRESAYEILARRAAEAAIAAEEAEAAEEAKDMKQREFTAARRYSADRVGRSTSRSIRSNSRGDTVTEALGKALVRELSGTTGKRIVRGVLGGLFRSR</sequence>
<dbReference type="InterPro" id="IPR027417">
    <property type="entry name" value="P-loop_NTPase"/>
</dbReference>
<dbReference type="SUPFAM" id="SSF52540">
    <property type="entry name" value="P-loop containing nucleoside triphosphate hydrolases"/>
    <property type="match status" value="1"/>
</dbReference>
<reference evidence="4" key="1">
    <citation type="journal article" date="2019" name="Int. J. Syst. Evol. Microbiol.">
        <title>The Global Catalogue of Microorganisms (GCM) 10K type strain sequencing project: providing services to taxonomists for standard genome sequencing and annotation.</title>
        <authorList>
            <consortium name="The Broad Institute Genomics Platform"/>
            <consortium name="The Broad Institute Genome Sequencing Center for Infectious Disease"/>
            <person name="Wu L."/>
            <person name="Ma J."/>
        </authorList>
    </citation>
    <scope>NUCLEOTIDE SEQUENCE [LARGE SCALE GENOMIC DNA]</scope>
    <source>
        <strain evidence="4">CGMCC 1.12477</strain>
    </source>
</reference>
<keyword evidence="4" id="KW-1185">Reference proteome</keyword>
<organism evidence="3 4">
    <name type="scientific">Lacimonas salitolerans</name>
    <dbReference type="NCBI Taxonomy" id="1323750"/>
    <lineage>
        <taxon>Bacteria</taxon>
        <taxon>Pseudomonadati</taxon>
        <taxon>Pseudomonadota</taxon>
        <taxon>Alphaproteobacteria</taxon>
        <taxon>Rhodobacterales</taxon>
        <taxon>Paracoccaceae</taxon>
        <taxon>Lacimonas</taxon>
    </lineage>
</organism>
<keyword evidence="1" id="KW-0175">Coiled coil</keyword>
<feature type="domain" description="Helicase HerA-like C-terminal" evidence="2">
    <location>
        <begin position="26"/>
        <end position="526"/>
    </location>
</feature>
<protein>
    <submittedName>
        <fullName evidence="3">Helicase HerA-like domain-containing protein</fullName>
    </submittedName>
</protein>
<evidence type="ECO:0000313" key="3">
    <source>
        <dbReference type="EMBL" id="MFD1511090.1"/>
    </source>
</evidence>
<dbReference type="RefSeq" id="WP_379917931.1">
    <property type="nucleotide sequence ID" value="NZ_JBHUDD010000152.1"/>
</dbReference>
<comment type="caution">
    <text evidence="3">The sequence shown here is derived from an EMBL/GenBank/DDBJ whole genome shotgun (WGS) entry which is preliminary data.</text>
</comment>
<dbReference type="EMBL" id="JBHUDD010000152">
    <property type="protein sequence ID" value="MFD1511090.1"/>
    <property type="molecule type" value="Genomic_DNA"/>
</dbReference>
<feature type="coiled-coil region" evidence="1">
    <location>
        <begin position="438"/>
        <end position="468"/>
    </location>
</feature>
<evidence type="ECO:0000259" key="2">
    <source>
        <dbReference type="Pfam" id="PF05872"/>
    </source>
</evidence>
<dbReference type="PANTHER" id="PTHR30121:SF6">
    <property type="entry name" value="SLR6007 PROTEIN"/>
    <property type="match status" value="1"/>
</dbReference>
<dbReference type="Pfam" id="PF05872">
    <property type="entry name" value="HerA_C"/>
    <property type="match status" value="1"/>
</dbReference>
<accession>A0ABW4EJM1</accession>